<organism evidence="3 4">
    <name type="scientific">Novosphingobium hassiacum</name>
    <dbReference type="NCBI Taxonomy" id="173676"/>
    <lineage>
        <taxon>Bacteria</taxon>
        <taxon>Pseudomonadati</taxon>
        <taxon>Pseudomonadota</taxon>
        <taxon>Alphaproteobacteria</taxon>
        <taxon>Sphingomonadales</taxon>
        <taxon>Sphingomonadaceae</taxon>
        <taxon>Novosphingobium</taxon>
    </lineage>
</organism>
<keyword evidence="4" id="KW-1185">Reference proteome</keyword>
<evidence type="ECO:0000256" key="1">
    <source>
        <dbReference type="ARBA" id="ARBA00022723"/>
    </source>
</evidence>
<protein>
    <submittedName>
        <fullName evidence="3">Fumarylpyruvate hydrolase</fullName>
        <ecNumber evidence="3">3.7.1.20</ecNumber>
    </submittedName>
</protein>
<dbReference type="InterPro" id="IPR036663">
    <property type="entry name" value="Fumarylacetoacetase_C_sf"/>
</dbReference>
<dbReference type="EMBL" id="JACICY010000012">
    <property type="protein sequence ID" value="MBB3862325.1"/>
    <property type="molecule type" value="Genomic_DNA"/>
</dbReference>
<dbReference type="Pfam" id="PF01557">
    <property type="entry name" value="FAA_hydrolase"/>
    <property type="match status" value="1"/>
</dbReference>
<dbReference type="GO" id="GO:0034545">
    <property type="term" value="F:fumarylpyruvate hydrolase activity"/>
    <property type="evidence" value="ECO:0007669"/>
    <property type="project" value="UniProtKB-EC"/>
</dbReference>
<evidence type="ECO:0000313" key="3">
    <source>
        <dbReference type="EMBL" id="MBB3862325.1"/>
    </source>
</evidence>
<dbReference type="InterPro" id="IPR011234">
    <property type="entry name" value="Fumarylacetoacetase-like_C"/>
</dbReference>
<keyword evidence="1" id="KW-0479">Metal-binding</keyword>
<keyword evidence="3" id="KW-0378">Hydrolase</keyword>
<feature type="domain" description="Fumarylacetoacetase-like C-terminal" evidence="2">
    <location>
        <begin position="28"/>
        <end position="222"/>
    </location>
</feature>
<proteinExistence type="predicted"/>
<reference evidence="3 4" key="1">
    <citation type="submission" date="2020-08" db="EMBL/GenBank/DDBJ databases">
        <title>Genomic Encyclopedia of Type Strains, Phase IV (KMG-IV): sequencing the most valuable type-strain genomes for metagenomic binning, comparative biology and taxonomic classification.</title>
        <authorList>
            <person name="Goeker M."/>
        </authorList>
    </citation>
    <scope>NUCLEOTIDE SEQUENCE [LARGE SCALE GENOMIC DNA]</scope>
    <source>
        <strain evidence="3 4">DSM 14552</strain>
    </source>
</reference>
<dbReference type="PANTHER" id="PTHR11820:SF90">
    <property type="entry name" value="FLUTATHIONE S-TRANSFERASE"/>
    <property type="match status" value="1"/>
</dbReference>
<dbReference type="AlphaFoldDB" id="A0A7W6EXQ3"/>
<dbReference type="GO" id="GO:0018773">
    <property type="term" value="F:acetylpyruvate hydrolase activity"/>
    <property type="evidence" value="ECO:0007669"/>
    <property type="project" value="TreeGrafter"/>
</dbReference>
<evidence type="ECO:0000259" key="2">
    <source>
        <dbReference type="Pfam" id="PF01557"/>
    </source>
</evidence>
<dbReference type="Proteomes" id="UP000562395">
    <property type="component" value="Unassembled WGS sequence"/>
</dbReference>
<dbReference type="GO" id="GO:0046872">
    <property type="term" value="F:metal ion binding"/>
    <property type="evidence" value="ECO:0007669"/>
    <property type="project" value="UniProtKB-KW"/>
</dbReference>
<sequence>MPDFVFSPPPVIAVPVVGTDALFPVRRIYCVGRNYLEHIREMGGEERDPPFFFQKPTDAIVRSGGDVPYPPITEDFQHEIELVLAIGTGGANIVAAEAARHVFGLAVGIDLTRRDVQINARKTGRPWEIGKSFDHSAPIGAIKPLDNALPTAGDIRLMVNGEMKQSGNIDQLIWNCEEIVSQLSTQYTLQAGDLIYTGTPAGVAALNAGDQVIGQIDSLPDVQIKIT</sequence>
<accession>A0A7W6EXQ3</accession>
<evidence type="ECO:0000313" key="4">
    <source>
        <dbReference type="Proteomes" id="UP000562395"/>
    </source>
</evidence>
<dbReference type="PANTHER" id="PTHR11820">
    <property type="entry name" value="ACYLPYRUVASE"/>
    <property type="match status" value="1"/>
</dbReference>
<keyword evidence="3" id="KW-0670">Pyruvate</keyword>
<name>A0A7W6EXQ3_9SPHN</name>
<dbReference type="Gene3D" id="3.90.850.10">
    <property type="entry name" value="Fumarylacetoacetase-like, C-terminal domain"/>
    <property type="match status" value="1"/>
</dbReference>
<dbReference type="RefSeq" id="WP_183614820.1">
    <property type="nucleotide sequence ID" value="NZ_JACICY010000012.1"/>
</dbReference>
<comment type="caution">
    <text evidence="3">The sequence shown here is derived from an EMBL/GenBank/DDBJ whole genome shotgun (WGS) entry which is preliminary data.</text>
</comment>
<dbReference type="SUPFAM" id="SSF56529">
    <property type="entry name" value="FAH"/>
    <property type="match status" value="1"/>
</dbReference>
<dbReference type="EC" id="3.7.1.20" evidence="3"/>
<gene>
    <name evidence="3" type="ORF">GGQ88_003625</name>
</gene>